<gene>
    <name evidence="2" type="ORF">FYJ80_09355</name>
</gene>
<comment type="caution">
    <text evidence="2">The sequence shown here is derived from an EMBL/GenBank/DDBJ whole genome shotgun (WGS) entry which is preliminary data.</text>
</comment>
<accession>A0A7X2PDK2</accession>
<reference evidence="2 3" key="1">
    <citation type="submission" date="2019-08" db="EMBL/GenBank/DDBJ databases">
        <title>In-depth cultivation of the pig gut microbiome towards novel bacterial diversity and tailored functional studies.</title>
        <authorList>
            <person name="Wylensek D."/>
            <person name="Hitch T.C.A."/>
            <person name="Clavel T."/>
        </authorList>
    </citation>
    <scope>NUCLEOTIDE SEQUENCE [LARGE SCALE GENOMIC DNA]</scope>
    <source>
        <strain evidence="2 3">NM-380-WT-3C1</strain>
    </source>
</reference>
<dbReference type="PANTHER" id="PTHR35149:SF1">
    <property type="entry name" value="DUF5655 DOMAIN-CONTAINING PROTEIN"/>
    <property type="match status" value="1"/>
</dbReference>
<keyword evidence="3" id="KW-1185">Reference proteome</keyword>
<feature type="domain" description="GmrSD restriction endonucleases N-terminal" evidence="1">
    <location>
        <begin position="8"/>
        <end position="180"/>
    </location>
</feature>
<sequence length="452" mass="53123">MDLMKLKMLLNSDKYIVPVYQREFAWSQEELIRLVKDIEDSRRCGKEEYYMGSLVTFHLEDHYELVDGQQRLTALALLFTLSNDDRRINLSYEARPASVESLESLQRGEGKSGHIFYRSREILSSEVEKVDREAFFEYLREHVYILRTELSSSTDLNHYFKIMNSRYPQCTKGDVVFSILLSKLENPKEREIAKVIWRGLDSFSGFLAGCIPERLYNRMIYGDGVAPLLDSSYKSWWKMITSHTEGDDDNITCSLDDALVFDSEEYIRPMMRSEKGGCFYSILTFEEFLMYGASLILELENDFDDKKILEVYSHLSSFNSEEVKSFLYDLLILRYLFDTYIIKRNGDDWCLLKYKDINEYVLAFDEMNKKLVNLESLYASAIDTKLWLKPILIFLRKNVHSSGEELLKALESYSFDSQLYLLYKEKYYDNNLSSKSYKIVKNGSLFDIFNDN</sequence>
<proteinExistence type="predicted"/>
<organism evidence="2 3">
    <name type="scientific">Bullifex porci</name>
    <dbReference type="NCBI Taxonomy" id="2606638"/>
    <lineage>
        <taxon>Bacteria</taxon>
        <taxon>Pseudomonadati</taxon>
        <taxon>Spirochaetota</taxon>
        <taxon>Spirochaetia</taxon>
        <taxon>Spirochaetales</taxon>
        <taxon>Spirochaetaceae</taxon>
        <taxon>Bullifex</taxon>
    </lineage>
</organism>
<protein>
    <submittedName>
        <fullName evidence="2">DUF262 domain-containing protein</fullName>
    </submittedName>
</protein>
<dbReference type="Pfam" id="PF03235">
    <property type="entry name" value="GmrSD_N"/>
    <property type="match status" value="1"/>
</dbReference>
<evidence type="ECO:0000313" key="2">
    <source>
        <dbReference type="EMBL" id="MSU06975.1"/>
    </source>
</evidence>
<dbReference type="PANTHER" id="PTHR35149">
    <property type="entry name" value="SLL5132 PROTEIN"/>
    <property type="match status" value="1"/>
</dbReference>
<dbReference type="AlphaFoldDB" id="A0A7X2PDK2"/>
<dbReference type="EMBL" id="VUNN01000021">
    <property type="protein sequence ID" value="MSU06975.1"/>
    <property type="molecule type" value="Genomic_DNA"/>
</dbReference>
<name>A0A7X2PDK2_9SPIO</name>
<evidence type="ECO:0000259" key="1">
    <source>
        <dbReference type="Pfam" id="PF03235"/>
    </source>
</evidence>
<dbReference type="InterPro" id="IPR004919">
    <property type="entry name" value="GmrSD_N"/>
</dbReference>
<evidence type="ECO:0000313" key="3">
    <source>
        <dbReference type="Proteomes" id="UP000460549"/>
    </source>
</evidence>
<dbReference type="Proteomes" id="UP000460549">
    <property type="component" value="Unassembled WGS sequence"/>
</dbReference>
<dbReference type="RefSeq" id="WP_154426286.1">
    <property type="nucleotide sequence ID" value="NZ_VUNN01000021.1"/>
</dbReference>